<gene>
    <name evidence="2" type="ORF">Phou_100300</name>
</gene>
<dbReference type="RefSeq" id="WP_173071127.1">
    <property type="nucleotide sequence ID" value="NZ_BLPF01000004.1"/>
</dbReference>
<dbReference type="EMBL" id="BLPF01000004">
    <property type="protein sequence ID" value="GFJ85850.1"/>
    <property type="molecule type" value="Genomic_DNA"/>
</dbReference>
<organism evidence="2 3">
    <name type="scientific">Phytohabitans houttuyneae</name>
    <dbReference type="NCBI Taxonomy" id="1076126"/>
    <lineage>
        <taxon>Bacteria</taxon>
        <taxon>Bacillati</taxon>
        <taxon>Actinomycetota</taxon>
        <taxon>Actinomycetes</taxon>
        <taxon>Micromonosporales</taxon>
        <taxon>Micromonosporaceae</taxon>
    </lineage>
</organism>
<feature type="region of interest" description="Disordered" evidence="1">
    <location>
        <begin position="22"/>
        <end position="88"/>
    </location>
</feature>
<feature type="compositionally biased region" description="Basic residues" evidence="1">
    <location>
        <begin position="137"/>
        <end position="149"/>
    </location>
</feature>
<evidence type="ECO:0000313" key="3">
    <source>
        <dbReference type="Proteomes" id="UP000482800"/>
    </source>
</evidence>
<evidence type="ECO:0000256" key="1">
    <source>
        <dbReference type="SAM" id="MobiDB-lite"/>
    </source>
</evidence>
<comment type="caution">
    <text evidence="2">The sequence shown here is derived from an EMBL/GenBank/DDBJ whole genome shotgun (WGS) entry which is preliminary data.</text>
</comment>
<dbReference type="Proteomes" id="UP000482800">
    <property type="component" value="Unassembled WGS sequence"/>
</dbReference>
<reference evidence="2 3" key="1">
    <citation type="submission" date="2020-03" db="EMBL/GenBank/DDBJ databases">
        <title>Whole genome shotgun sequence of Phytohabitans houttuyneae NBRC 108639.</title>
        <authorList>
            <person name="Komaki H."/>
            <person name="Tamura T."/>
        </authorList>
    </citation>
    <scope>NUCLEOTIDE SEQUENCE [LARGE SCALE GENOMIC DNA]</scope>
    <source>
        <strain evidence="2 3">NBRC 108639</strain>
    </source>
</reference>
<proteinExistence type="predicted"/>
<dbReference type="AlphaFoldDB" id="A0A6V8KR21"/>
<sequence>MELFTLVTLYEGRQVWMQAPVARPPADQTPPPRMNSGGGWGVDRGMHPQSQRCGPAVADPRKALPSAQKTAQLVGGPPLSQHPRQEQRRILAALPQLRYAEYEKDQQRSTAHQHANDAADLILGFKIGVEEPTDRPRRLRRPPPARYAKHAYADRQP</sequence>
<accession>A0A6V8KR21</accession>
<name>A0A6V8KR21_9ACTN</name>
<feature type="region of interest" description="Disordered" evidence="1">
    <location>
        <begin position="129"/>
        <end position="157"/>
    </location>
</feature>
<keyword evidence="3" id="KW-1185">Reference proteome</keyword>
<evidence type="ECO:0000313" key="2">
    <source>
        <dbReference type="EMBL" id="GFJ85850.1"/>
    </source>
</evidence>
<reference evidence="2 3" key="2">
    <citation type="submission" date="2020-03" db="EMBL/GenBank/DDBJ databases">
        <authorList>
            <person name="Ichikawa N."/>
            <person name="Kimura A."/>
            <person name="Kitahashi Y."/>
            <person name="Uohara A."/>
        </authorList>
    </citation>
    <scope>NUCLEOTIDE SEQUENCE [LARGE SCALE GENOMIC DNA]</scope>
    <source>
        <strain evidence="2 3">NBRC 108639</strain>
    </source>
</reference>
<protein>
    <submittedName>
        <fullName evidence="2">Uncharacterized protein</fullName>
    </submittedName>
</protein>